<dbReference type="RefSeq" id="XP_007934954.1">
    <property type="nucleotide sequence ID" value="XM_007936763.2"/>
</dbReference>
<feature type="region of interest" description="Disordered" evidence="1">
    <location>
        <begin position="92"/>
        <end position="117"/>
    </location>
</feature>
<dbReference type="Proteomes" id="UP000694850">
    <property type="component" value="Unplaced"/>
</dbReference>
<dbReference type="Pfam" id="PF15504">
    <property type="entry name" value="DUF4647"/>
    <property type="match status" value="2"/>
</dbReference>
<evidence type="ECO:0000313" key="3">
    <source>
        <dbReference type="RefSeq" id="XP_007934954.1"/>
    </source>
</evidence>
<dbReference type="PANTHER" id="PTHR36130:SF1">
    <property type="entry name" value="RIKEN CDNA 4933430I17 GENE"/>
    <property type="match status" value="1"/>
</dbReference>
<evidence type="ECO:0000313" key="2">
    <source>
        <dbReference type="Proteomes" id="UP000694850"/>
    </source>
</evidence>
<proteinExistence type="predicted"/>
<reference evidence="3" key="1">
    <citation type="submission" date="2025-08" db="UniProtKB">
        <authorList>
            <consortium name="RefSeq"/>
        </authorList>
    </citation>
    <scope>IDENTIFICATION</scope>
</reference>
<feature type="region of interest" description="Disordered" evidence="1">
    <location>
        <begin position="407"/>
        <end position="435"/>
    </location>
</feature>
<keyword evidence="2" id="KW-1185">Reference proteome</keyword>
<feature type="region of interest" description="Disordered" evidence="1">
    <location>
        <begin position="508"/>
        <end position="536"/>
    </location>
</feature>
<feature type="compositionally biased region" description="Low complexity" evidence="1">
    <location>
        <begin position="107"/>
        <end position="117"/>
    </location>
</feature>
<dbReference type="PANTHER" id="PTHR36130">
    <property type="entry name" value="RIKEN CDNA 4933430I17 GENE"/>
    <property type="match status" value="1"/>
</dbReference>
<gene>
    <name evidence="3" type="primary">CUNH9orf43</name>
</gene>
<evidence type="ECO:0000256" key="1">
    <source>
        <dbReference type="SAM" id="MobiDB-lite"/>
    </source>
</evidence>
<organism evidence="2 3">
    <name type="scientific">Orycteropus afer afer</name>
    <dbReference type="NCBI Taxonomy" id="1230840"/>
    <lineage>
        <taxon>Eukaryota</taxon>
        <taxon>Metazoa</taxon>
        <taxon>Chordata</taxon>
        <taxon>Craniata</taxon>
        <taxon>Vertebrata</taxon>
        <taxon>Euteleostomi</taxon>
        <taxon>Mammalia</taxon>
        <taxon>Eutheria</taxon>
        <taxon>Afrotheria</taxon>
        <taxon>Tubulidentata</taxon>
        <taxon>Orycteropodidae</taxon>
        <taxon>Orycteropus</taxon>
    </lineage>
</organism>
<feature type="compositionally biased region" description="Basic and acidic residues" evidence="1">
    <location>
        <begin position="92"/>
        <end position="106"/>
    </location>
</feature>
<dbReference type="OrthoDB" id="10033658at2759"/>
<dbReference type="AlphaFoldDB" id="A0A8B6ZH22"/>
<sequence length="536" mass="60478">MNLPDKNQWDETTCSSAVCQHPQCWAAIRRIERGHPRILRLPHKTPLDTEDKLPVLTIVNISDSSLRPKRRAQRLPSGFTFTKARSLSRGSKFDSRFKGRSMKDLPGKGLVSSSKKPPKVSVLNLNKTLLPCPQDVGNMAVVWLPEGPEKQRRSPAEKKADVTSWDGRERRKKFAMENEFAVGSSAKQSMETQAGSQEVVVPPPSPVHLFEELNTDSILPWAQINMLPQELKELLTDKWKTMPSENMRIELAIMNKKHALEKRCPDSAISSRMFLSVQGLTLQKPGRRHPEHLRKLHYNLMPEAPFPEAVRPPGLRKQQQQEEVKTPAKVQEQEIEMKTKNDPGRKRKVVIFCDPVSASNHKVESLESQDEVNILCSLSQEATSQFLTGSAFSLVFMLGVMMGHSTLPDEESETKQQQQMEIGRSTLKQDGTEKPEMGYLKNFPDSFPRRRSAELVKTLSTKEDFSAQVEVDLESQTSSGETPMNLSANTARTTWNPELRLLRILQATDEETQPSRALSEESLEAQAKGITRVPSF</sequence>
<feature type="region of interest" description="Disordered" evidence="1">
    <location>
        <begin position="147"/>
        <end position="166"/>
    </location>
</feature>
<name>A0A8B6ZH22_ORYAF</name>
<accession>A0A8B6ZH22</accession>
<dbReference type="InterPro" id="IPR029134">
    <property type="entry name" value="DUF4647"/>
</dbReference>
<protein>
    <submittedName>
        <fullName evidence="3">Uncharacterized protein C9orf43 homolog</fullName>
    </submittedName>
</protein>